<dbReference type="Proteomes" id="UP000632222">
    <property type="component" value="Unassembled WGS sequence"/>
</dbReference>
<evidence type="ECO:0008006" key="3">
    <source>
        <dbReference type="Google" id="ProtNLM"/>
    </source>
</evidence>
<evidence type="ECO:0000313" key="1">
    <source>
        <dbReference type="EMBL" id="GGJ54602.1"/>
    </source>
</evidence>
<accession>A0ABQ2DH16</accession>
<proteinExistence type="predicted"/>
<dbReference type="EMBL" id="BMOD01000030">
    <property type="protein sequence ID" value="GGJ54602.1"/>
    <property type="molecule type" value="Genomic_DNA"/>
</dbReference>
<keyword evidence="2" id="KW-1185">Reference proteome</keyword>
<organism evidence="1 2">
    <name type="scientific">Deinococcus roseus</name>
    <dbReference type="NCBI Taxonomy" id="392414"/>
    <lineage>
        <taxon>Bacteria</taxon>
        <taxon>Thermotogati</taxon>
        <taxon>Deinococcota</taxon>
        <taxon>Deinococci</taxon>
        <taxon>Deinococcales</taxon>
        <taxon>Deinococcaceae</taxon>
        <taxon>Deinococcus</taxon>
    </lineage>
</organism>
<comment type="caution">
    <text evidence="1">The sequence shown here is derived from an EMBL/GenBank/DDBJ whole genome shotgun (WGS) entry which is preliminary data.</text>
</comment>
<protein>
    <recommendedName>
        <fullName evidence="3">NERD domain-containing protein</fullName>
    </recommendedName>
</protein>
<dbReference type="RefSeq" id="WP_189007605.1">
    <property type="nucleotide sequence ID" value="NZ_BMOD01000030.1"/>
</dbReference>
<sequence length="174" mass="19818">MFFRRKPLTTLPQQLLPRAGLLQETLSKLRSKWVVLENIQIDHLHSCTVLIAGQGCFVLFLQDTAGVILHNPRSLIVNDQNLMPQVALVQQGTASLETRLGHRVHAVMVFRQLIEPAELKSRSLSASVTREWEIDSVKIVTWDSLLPYLSMFTRKTLSETEVQGMQSRIARLEF</sequence>
<evidence type="ECO:0000313" key="2">
    <source>
        <dbReference type="Proteomes" id="UP000632222"/>
    </source>
</evidence>
<reference evidence="2" key="1">
    <citation type="journal article" date="2019" name="Int. J. Syst. Evol. Microbiol.">
        <title>The Global Catalogue of Microorganisms (GCM) 10K type strain sequencing project: providing services to taxonomists for standard genome sequencing and annotation.</title>
        <authorList>
            <consortium name="The Broad Institute Genomics Platform"/>
            <consortium name="The Broad Institute Genome Sequencing Center for Infectious Disease"/>
            <person name="Wu L."/>
            <person name="Ma J."/>
        </authorList>
    </citation>
    <scope>NUCLEOTIDE SEQUENCE [LARGE SCALE GENOMIC DNA]</scope>
    <source>
        <strain evidence="2">JCM 14370</strain>
    </source>
</reference>
<gene>
    <name evidence="1" type="ORF">GCM10008938_45860</name>
</gene>
<name>A0ABQ2DH16_9DEIO</name>